<dbReference type="Gene3D" id="3.40.1410.10">
    <property type="entry name" value="Chorismate lyase-like"/>
    <property type="match status" value="1"/>
</dbReference>
<gene>
    <name evidence="5" type="ORF">LRLP16767_LR202_02002</name>
</gene>
<dbReference type="GO" id="GO:0003677">
    <property type="term" value="F:DNA binding"/>
    <property type="evidence" value="ECO:0007669"/>
    <property type="project" value="UniProtKB-KW"/>
</dbReference>
<keyword evidence="2" id="KW-0238">DNA-binding</keyword>
<evidence type="ECO:0000313" key="6">
    <source>
        <dbReference type="Proteomes" id="UP000235484"/>
    </source>
</evidence>
<keyword evidence="3" id="KW-0804">Transcription</keyword>
<dbReference type="PANTHER" id="PTHR44846">
    <property type="entry name" value="MANNOSYL-D-GLYCERATE TRANSPORT/METABOLISM SYSTEM REPRESSOR MNGR-RELATED"/>
    <property type="match status" value="1"/>
</dbReference>
<evidence type="ECO:0000256" key="3">
    <source>
        <dbReference type="ARBA" id="ARBA00023163"/>
    </source>
</evidence>
<feature type="domain" description="HTH gntR-type" evidence="4">
    <location>
        <begin position="7"/>
        <end position="74"/>
    </location>
</feature>
<dbReference type="InterPro" id="IPR000524">
    <property type="entry name" value="Tscrpt_reg_HTH_GntR"/>
</dbReference>
<dbReference type="InterPro" id="IPR036388">
    <property type="entry name" value="WH-like_DNA-bd_sf"/>
</dbReference>
<keyword evidence="1" id="KW-0805">Transcription regulation</keyword>
<evidence type="ECO:0000256" key="2">
    <source>
        <dbReference type="ARBA" id="ARBA00023125"/>
    </source>
</evidence>
<dbReference type="Pfam" id="PF07702">
    <property type="entry name" value="UTRA"/>
    <property type="match status" value="1"/>
</dbReference>
<dbReference type="RefSeq" id="WP_102816890.1">
    <property type="nucleotide sequence ID" value="NZ_LN887674.1"/>
</dbReference>
<evidence type="ECO:0000259" key="4">
    <source>
        <dbReference type="PROSITE" id="PS50949"/>
    </source>
</evidence>
<dbReference type="EMBL" id="LN887674">
    <property type="protein sequence ID" value="CUR42270.1"/>
    <property type="molecule type" value="Genomic_DNA"/>
</dbReference>
<name>A0A0U5JXC4_LIMRT</name>
<protein>
    <submittedName>
        <fullName evidence="5">Transcriptional regulator</fullName>
    </submittedName>
</protein>
<dbReference type="PROSITE" id="PS50949">
    <property type="entry name" value="HTH_GNTR"/>
    <property type="match status" value="1"/>
</dbReference>
<dbReference type="InterPro" id="IPR036390">
    <property type="entry name" value="WH_DNA-bd_sf"/>
</dbReference>
<dbReference type="SMART" id="SM00345">
    <property type="entry name" value="HTH_GNTR"/>
    <property type="match status" value="1"/>
</dbReference>
<dbReference type="SUPFAM" id="SSF46785">
    <property type="entry name" value="Winged helix' DNA-binding domain"/>
    <property type="match status" value="1"/>
</dbReference>
<dbReference type="SUPFAM" id="SSF64288">
    <property type="entry name" value="Chorismate lyase-like"/>
    <property type="match status" value="1"/>
</dbReference>
<sequence>MYLDRNGNLRAQIVSAIQNDIFTNRKVGDKLPSEAEYASAFNVTRSTIQKALKDLEQMNLIEKIQGKGSFVHQTKPHVKLFNFKGFTDYAHQIGAEAVNKIVSAKVNKDQYILRRLRLIKTDQSLTPMTLDESIISLKKFPGLDKYDFSKQSLYEVIRQEYKTYPSTSSLRMTAISANKEEAKLLDCSEKAALLQAEGIVHDQSGEVVENVKVIYSNYAEFDLTLGM</sequence>
<accession>A0A0U5JXC4</accession>
<dbReference type="InterPro" id="IPR050679">
    <property type="entry name" value="Bact_HTH_transcr_reg"/>
</dbReference>
<dbReference type="InterPro" id="IPR011663">
    <property type="entry name" value="UTRA"/>
</dbReference>
<dbReference type="GO" id="GO:0045892">
    <property type="term" value="P:negative regulation of DNA-templated transcription"/>
    <property type="evidence" value="ECO:0007669"/>
    <property type="project" value="TreeGrafter"/>
</dbReference>
<proteinExistence type="predicted"/>
<dbReference type="PANTHER" id="PTHR44846:SF1">
    <property type="entry name" value="MANNOSYL-D-GLYCERATE TRANSPORT_METABOLISM SYSTEM REPRESSOR MNGR-RELATED"/>
    <property type="match status" value="1"/>
</dbReference>
<dbReference type="InterPro" id="IPR028978">
    <property type="entry name" value="Chorismate_lyase_/UTRA_dom_sf"/>
</dbReference>
<evidence type="ECO:0000313" key="5">
    <source>
        <dbReference type="EMBL" id="CUR42270.1"/>
    </source>
</evidence>
<dbReference type="GO" id="GO:0003700">
    <property type="term" value="F:DNA-binding transcription factor activity"/>
    <property type="evidence" value="ECO:0007669"/>
    <property type="project" value="InterPro"/>
</dbReference>
<evidence type="ECO:0000256" key="1">
    <source>
        <dbReference type="ARBA" id="ARBA00023015"/>
    </source>
</evidence>
<dbReference type="Proteomes" id="UP000235484">
    <property type="component" value="Unassembled WGS sequence"/>
</dbReference>
<organism evidence="5 6">
    <name type="scientific">Limosilactobacillus reuteri</name>
    <name type="common">Lactobacillus reuteri</name>
    <dbReference type="NCBI Taxonomy" id="1598"/>
    <lineage>
        <taxon>Bacteria</taxon>
        <taxon>Bacillati</taxon>
        <taxon>Bacillota</taxon>
        <taxon>Bacilli</taxon>
        <taxon>Lactobacillales</taxon>
        <taxon>Lactobacillaceae</taxon>
        <taxon>Limosilactobacillus</taxon>
    </lineage>
</organism>
<dbReference type="Gene3D" id="1.10.10.10">
    <property type="entry name" value="Winged helix-like DNA-binding domain superfamily/Winged helix DNA-binding domain"/>
    <property type="match status" value="1"/>
</dbReference>
<dbReference type="CDD" id="cd07377">
    <property type="entry name" value="WHTH_GntR"/>
    <property type="match status" value="1"/>
</dbReference>
<dbReference type="SMART" id="SM00866">
    <property type="entry name" value="UTRA"/>
    <property type="match status" value="1"/>
</dbReference>
<reference evidence="6" key="1">
    <citation type="submission" date="2015-10" db="EMBL/GenBank/DDBJ databases">
        <authorList>
            <person name="Crossman L.C."/>
        </authorList>
    </citation>
    <scope>NUCLEOTIDE SEQUENCE [LARGE SCALE GENOMIC DNA]</scope>
    <source>
        <strain evidence="6">20-2</strain>
    </source>
</reference>
<dbReference type="Pfam" id="PF00392">
    <property type="entry name" value="GntR"/>
    <property type="match status" value="1"/>
</dbReference>
<dbReference type="PRINTS" id="PR00035">
    <property type="entry name" value="HTHGNTR"/>
</dbReference>
<dbReference type="AlphaFoldDB" id="A0A0U5JXC4"/>